<dbReference type="Gene3D" id="1.10.8.60">
    <property type="match status" value="2"/>
</dbReference>
<evidence type="ECO:0000256" key="5">
    <source>
        <dbReference type="ARBA" id="ARBA00022840"/>
    </source>
</evidence>
<evidence type="ECO:0000256" key="4">
    <source>
        <dbReference type="ARBA" id="ARBA00022801"/>
    </source>
</evidence>
<feature type="compositionally biased region" description="Polar residues" evidence="12">
    <location>
        <begin position="338"/>
        <end position="360"/>
    </location>
</feature>
<evidence type="ECO:0000256" key="9">
    <source>
        <dbReference type="ARBA" id="ARBA00034920"/>
    </source>
</evidence>
<dbReference type="InterPro" id="IPR003960">
    <property type="entry name" value="ATPase_AAA_CS"/>
</dbReference>
<feature type="region of interest" description="Disordered" evidence="12">
    <location>
        <begin position="650"/>
        <end position="671"/>
    </location>
</feature>
<dbReference type="FunFam" id="3.40.50.300:FF:000109">
    <property type="entry name" value="Peroxisomal biogenesis factor 6"/>
    <property type="match status" value="1"/>
</dbReference>
<dbReference type="SUPFAM" id="SSF52540">
    <property type="entry name" value="P-loop containing nucleoside triphosphate hydrolases"/>
    <property type="match status" value="2"/>
</dbReference>
<comment type="subcellular location">
    <subcellularLocation>
        <location evidence="7">Peroxisome membrane</location>
        <topology evidence="7">Peripheral membrane protein</topology>
        <orientation evidence="7">Cytoplasmic side</orientation>
    </subcellularLocation>
</comment>
<feature type="domain" description="AAA+ ATPase" evidence="13">
    <location>
        <begin position="762"/>
        <end position="887"/>
    </location>
</feature>
<feature type="compositionally biased region" description="Polar residues" evidence="12">
    <location>
        <begin position="433"/>
        <end position="444"/>
    </location>
</feature>
<dbReference type="PROSITE" id="PS00674">
    <property type="entry name" value="AAA"/>
    <property type="match status" value="1"/>
</dbReference>
<name>A0A292PIM2_9PEZI</name>
<keyword evidence="2" id="KW-0962">Peroxisome biogenesis</keyword>
<evidence type="ECO:0000256" key="1">
    <source>
        <dbReference type="ARBA" id="ARBA00006914"/>
    </source>
</evidence>
<reference evidence="14" key="1">
    <citation type="submission" date="2015-10" db="EMBL/GenBank/DDBJ databases">
        <authorList>
            <person name="Regsiter A."/>
            <person name="william w."/>
        </authorList>
    </citation>
    <scope>NUCLEOTIDE SEQUENCE</scope>
    <source>
        <strain evidence="14">Montdore</strain>
    </source>
</reference>
<keyword evidence="6" id="KW-0472">Membrane</keyword>
<evidence type="ECO:0000313" key="15">
    <source>
        <dbReference type="Proteomes" id="UP001412239"/>
    </source>
</evidence>
<dbReference type="GO" id="GO:0005778">
    <property type="term" value="C:peroxisomal membrane"/>
    <property type="evidence" value="ECO:0007669"/>
    <property type="project" value="UniProtKB-SubCell"/>
</dbReference>
<dbReference type="Gene3D" id="3.40.50.300">
    <property type="entry name" value="P-loop containing nucleotide triphosphate hydrolases"/>
    <property type="match status" value="2"/>
</dbReference>
<feature type="region of interest" description="Disordered" evidence="12">
    <location>
        <begin position="1374"/>
        <end position="1396"/>
    </location>
</feature>
<evidence type="ECO:0000256" key="2">
    <source>
        <dbReference type="ARBA" id="ARBA00022593"/>
    </source>
</evidence>
<dbReference type="PANTHER" id="PTHR23077:SF9">
    <property type="entry name" value="PEROXISOMAL ATPASE PEX6"/>
    <property type="match status" value="1"/>
</dbReference>
<comment type="subunit">
    <text evidence="11">Interacts with PEX1; forming the PEX1-PEX6 AAA ATPase complex, which is composed of a heterohexamer formed by a trimer of PEX1-PEX6 dimers.</text>
</comment>
<keyword evidence="5" id="KW-0067">ATP-binding</keyword>
<evidence type="ECO:0000256" key="7">
    <source>
        <dbReference type="ARBA" id="ARBA00034691"/>
    </source>
</evidence>
<dbReference type="PANTHER" id="PTHR23077">
    <property type="entry name" value="AAA-FAMILY ATPASE"/>
    <property type="match status" value="1"/>
</dbReference>
<feature type="region of interest" description="Disordered" evidence="12">
    <location>
        <begin position="332"/>
        <end position="376"/>
    </location>
</feature>
<sequence>MAPALPTAVPAPTGAPAKPPPAQPPRRKRKNRTPVITRLIVDDLRGEVAYVSEDIWRDVFGFVKQEPKPQPEQETVNGIPVMGGPAMVLTLRNAIDEDDEPIPPTLHAAVTPLISSRETATKKWTIFPVTFLPGSSQFPGLPPATMMLPRTIALPPSLAAAGEMSSKPFGVLLIDVVPIGLERVFVNVRFPMGTPVEDDQDLEDRVKESLGSAKLIRTGDDLPLRYAHGRVERGKARIELCEPVEQGLLLRETKVVVVKEKLSNTRRRGLDDIDGIILDGECEDSGGVSLSGEDGATGSDEDEDDPLAFSGFLSTPLTSSSLSFPSISTTPHLRNGYHSPNTLASPAPTSTSKEFTTQPLTRPIPSGLLHPKPKEQDDDEARAFIKVGDLAKLGCFSGDWVRVSLPAPPLTDTSSPTLTRAAETVARGRGYGTTISPRTVNCSRPGSRASRDLSAMRGDGGSDLEVGRPVKIYSLPEGWETSGLSAKRRRVSGKGKELAIDGDSRKEFNPIVYLSPVLLANLASSSPTTTVPEVILSPFPTAPTSLLSPAPLFPPAAKEVTLLRIASPISTDRALQPSLLLQLKSYFESCRRLVRKGDVIAVGIDEALARSLYGGDAGDGVTEELLTGGVEEKGSRRTCVAWFKVGSIGPSEEAPEKSPVGRRTADKKDKEDDSIWGGVVFVDPASTRMVQAGSERRKIPPTISSTWEYYLGLHPPPLRLAAVQGVPPALIAPGRCVNQTQRRLRELVSAATSQRAIQLGLQSIAILLTSTQRSIGKRTLAMRAAADVGVHVFHIDAYDIISDGGAGDVKTEGFLRARVDRALSCGKESCVLLLSHIEALTAARMGEVLKDIVGQMRIVIATTTEVDKLSENIRNVFTHEMEVGAPDENERVGILEGIVDERRVRLGKEVDLGNIAVKTAALVAGDLVDVVERAVAASQDRILRLAKKCRVRQKDPNSPEGPVSVKDLEIAGGDETTSVLKCDFEVAVEAARRNFSDSIGAPKIPNVGWDDVGGLANVKSAVMETIQLPLERPELFAKGMKKRSGILFYGPPGTGKTLLAKAIATEFSLNFFSIKGPELLNMYIGESEANVRRVFQRARDARPCVVFFDELDSVAPKRGNQGDSGGVMDRIVSQLLAELDGMSEGAEGSGGVFVIGATNRPDLLDAALLRPGRFDKMLYLGVSDTHDKQLTIMEALTRKFTLSPTLSLRGISETLPFTYTGADLYALCSDAILKAITRQANLVDEKIKRLSAISEESVSTAHFFDSIATPEDVLVVVGEEDFLQAKNELVGSVSAKELEHYQRVREQFEMAEENEKNKGTGKGKAIKEAVVEEEEEEAPVVDRKGKGKVVMVDRDAGVEIEDVGMQLRSRLEIVPEEQEWEDGAEGDEQDLYGSGA</sequence>
<feature type="region of interest" description="Disordered" evidence="12">
    <location>
        <begin position="1311"/>
        <end position="1342"/>
    </location>
</feature>
<dbReference type="GO" id="GO:0005524">
    <property type="term" value="F:ATP binding"/>
    <property type="evidence" value="ECO:0007669"/>
    <property type="project" value="UniProtKB-KW"/>
</dbReference>
<evidence type="ECO:0000256" key="12">
    <source>
        <dbReference type="SAM" id="MobiDB-lite"/>
    </source>
</evidence>
<dbReference type="CDD" id="cd19527">
    <property type="entry name" value="RecA-like_PEX6_r2"/>
    <property type="match status" value="1"/>
</dbReference>
<evidence type="ECO:0000256" key="10">
    <source>
        <dbReference type="ARBA" id="ARBA00048778"/>
    </source>
</evidence>
<comment type="catalytic activity">
    <reaction evidence="10">
        <text>ATP + H2O = ADP + phosphate + H(+)</text>
        <dbReference type="Rhea" id="RHEA:13065"/>
        <dbReference type="ChEBI" id="CHEBI:15377"/>
        <dbReference type="ChEBI" id="CHEBI:15378"/>
        <dbReference type="ChEBI" id="CHEBI:30616"/>
        <dbReference type="ChEBI" id="CHEBI:43474"/>
        <dbReference type="ChEBI" id="CHEBI:456216"/>
    </reaction>
    <physiologicalReaction direction="left-to-right" evidence="10">
        <dbReference type="Rhea" id="RHEA:13066"/>
    </physiologicalReaction>
</comment>
<dbReference type="GO" id="GO:0016887">
    <property type="term" value="F:ATP hydrolysis activity"/>
    <property type="evidence" value="ECO:0007669"/>
    <property type="project" value="InterPro"/>
</dbReference>
<feature type="domain" description="AAA+ ATPase" evidence="13">
    <location>
        <begin position="1042"/>
        <end position="1184"/>
    </location>
</feature>
<dbReference type="Pfam" id="PF00004">
    <property type="entry name" value="AAA"/>
    <property type="match status" value="2"/>
</dbReference>
<dbReference type="InterPro" id="IPR027417">
    <property type="entry name" value="P-loop_NTPase"/>
</dbReference>
<dbReference type="FunFam" id="1.10.8.60:FF:000039">
    <property type="entry name" value="peroxisome biogenesis factor 6"/>
    <property type="match status" value="1"/>
</dbReference>
<dbReference type="InterPro" id="IPR050168">
    <property type="entry name" value="AAA_ATPase_domain"/>
</dbReference>
<dbReference type="EMBL" id="LN891236">
    <property type="protein sequence ID" value="CUS07196.1"/>
    <property type="molecule type" value="Genomic_DNA"/>
</dbReference>
<dbReference type="InterPro" id="IPR003593">
    <property type="entry name" value="AAA+_ATPase"/>
</dbReference>
<feature type="compositionally biased region" description="Acidic residues" evidence="12">
    <location>
        <begin position="1374"/>
        <end position="1390"/>
    </location>
</feature>
<accession>A0A292PIM2</accession>
<dbReference type="GO" id="GO:0005829">
    <property type="term" value="C:cytosol"/>
    <property type="evidence" value="ECO:0007669"/>
    <property type="project" value="TreeGrafter"/>
</dbReference>
<dbReference type="InterPro" id="IPR047533">
    <property type="entry name" value="RecA-like_PEX6_r2"/>
</dbReference>
<dbReference type="Proteomes" id="UP001412239">
    <property type="component" value="Unassembled WGS sequence"/>
</dbReference>
<dbReference type="Pfam" id="PF23120">
    <property type="entry name" value="PEX6_N"/>
    <property type="match status" value="1"/>
</dbReference>
<dbReference type="Pfam" id="PF23315">
    <property type="entry name" value="PEX6_4th"/>
    <property type="match status" value="1"/>
</dbReference>
<evidence type="ECO:0000256" key="8">
    <source>
        <dbReference type="ARBA" id="ARBA00034811"/>
    </source>
</evidence>
<evidence type="ECO:0000256" key="6">
    <source>
        <dbReference type="ARBA" id="ARBA00023136"/>
    </source>
</evidence>
<dbReference type="GO" id="GO:0016558">
    <property type="term" value="P:protein import into peroxisome matrix"/>
    <property type="evidence" value="ECO:0007669"/>
    <property type="project" value="TreeGrafter"/>
</dbReference>
<keyword evidence="4" id="KW-0378">Hydrolase</keyword>
<evidence type="ECO:0000313" key="14">
    <source>
        <dbReference type="EMBL" id="CUS07196.1"/>
    </source>
</evidence>
<proteinExistence type="inferred from homology"/>
<feature type="compositionally biased region" description="Low complexity" evidence="12">
    <location>
        <begin position="1"/>
        <end position="16"/>
    </location>
</feature>
<protein>
    <recommendedName>
        <fullName evidence="8">Peroxisomal ATPase PEX6</fullName>
    </recommendedName>
    <alternativeName>
        <fullName evidence="9">Peroxin-6</fullName>
    </alternativeName>
</protein>
<gene>
    <name evidence="14" type="ORF">GSTUAT00008727001</name>
</gene>
<evidence type="ECO:0000259" key="13">
    <source>
        <dbReference type="SMART" id="SM00382"/>
    </source>
</evidence>
<dbReference type="SMART" id="SM00382">
    <property type="entry name" value="AAA"/>
    <property type="match status" value="2"/>
</dbReference>
<evidence type="ECO:0000256" key="11">
    <source>
        <dbReference type="ARBA" id="ARBA00062700"/>
    </source>
</evidence>
<feature type="region of interest" description="Disordered" evidence="12">
    <location>
        <begin position="1"/>
        <end position="33"/>
    </location>
</feature>
<keyword evidence="3" id="KW-0547">Nucleotide-binding</keyword>
<feature type="region of interest" description="Disordered" evidence="12">
    <location>
        <begin position="431"/>
        <end position="461"/>
    </location>
</feature>
<dbReference type="InterPro" id="IPR003959">
    <property type="entry name" value="ATPase_AAA_core"/>
</dbReference>
<organism evidence="14 15">
    <name type="scientific">Tuber aestivum</name>
    <name type="common">summer truffle</name>
    <dbReference type="NCBI Taxonomy" id="59557"/>
    <lineage>
        <taxon>Eukaryota</taxon>
        <taxon>Fungi</taxon>
        <taxon>Dikarya</taxon>
        <taxon>Ascomycota</taxon>
        <taxon>Pezizomycotina</taxon>
        <taxon>Pezizomycetes</taxon>
        <taxon>Pezizales</taxon>
        <taxon>Tuberaceae</taxon>
        <taxon>Tuber</taxon>
    </lineage>
</organism>
<feature type="region of interest" description="Disordered" evidence="12">
    <location>
        <begin position="284"/>
        <end position="310"/>
    </location>
</feature>
<dbReference type="InterPro" id="IPR056995">
    <property type="entry name" value="PEX6_4th_dom"/>
</dbReference>
<comment type="similarity">
    <text evidence="1">Belongs to the AAA ATPase family.</text>
</comment>
<evidence type="ECO:0000256" key="3">
    <source>
        <dbReference type="ARBA" id="ARBA00022741"/>
    </source>
</evidence>
<keyword evidence="15" id="KW-1185">Reference proteome</keyword>